<dbReference type="InterPro" id="IPR056909">
    <property type="entry name" value="SU10_portal"/>
</dbReference>
<gene>
    <name evidence="1" type="ORF">AC244_30640</name>
</gene>
<dbReference type="EMBL" id="LGAP01000035">
    <property type="protein sequence ID" value="KOF13597.1"/>
    <property type="molecule type" value="Genomic_DNA"/>
</dbReference>
<dbReference type="Pfam" id="PF23899">
    <property type="entry name" value="SU10_portal"/>
    <property type="match status" value="1"/>
</dbReference>
<reference evidence="2" key="1">
    <citation type="submission" date="2015-07" db="EMBL/GenBank/DDBJ databases">
        <title>Whole genome sequence of an Ensifer adhaerens strain isolated from a cave pool in the Wind Cave National Park.</title>
        <authorList>
            <person name="Eng W.W.H."/>
            <person name="Gan H.M."/>
            <person name="Barton H.A."/>
            <person name="Savka M.A."/>
        </authorList>
    </citation>
    <scope>NUCLEOTIDE SEQUENCE [LARGE SCALE GENOMIC DNA]</scope>
    <source>
        <strain evidence="2">SD006</strain>
    </source>
</reference>
<dbReference type="Proteomes" id="UP000037425">
    <property type="component" value="Unassembled WGS sequence"/>
</dbReference>
<comment type="caution">
    <text evidence="1">The sequence shown here is derived from an EMBL/GenBank/DDBJ whole genome shotgun (WGS) entry which is preliminary data.</text>
</comment>
<dbReference type="RefSeq" id="WP_053252591.1">
    <property type="nucleotide sequence ID" value="NZ_LGAP01000035.1"/>
</dbReference>
<dbReference type="AlphaFoldDB" id="A0A0L8BFZ6"/>
<protein>
    <submittedName>
        <fullName evidence="1">Phage portal protein</fullName>
    </submittedName>
</protein>
<accession>A0A0L8BFZ6</accession>
<sequence length="684" mass="76234">MAAMTKPELTDMVSQLVRDCETYRDALSVDRIRAMEYYDGVMKDVPSDSNRSKVVSRDVRAAVKKVLPSLIRTVLGNDKVVEYEPVNQGDEAGAEQATDYINYIVFPESDGYDAVQDAAHDALKLRNGVIRWWYEKKQTVEVSSHTGLDEQALVQLIADDAVEVLEQSQSVEAIELPTGRVEQPVFNVKIRRTGERGTTRLAAVPLEEFLIHPDAISIDDSPITGINLRMRRSDLIAMGYDRAKVEGFTVAGDHDGDDEAFTRRRDVFGDGEATATALQEVEYYELYVKVDADDDGIAELRRLVFAGGTGPDNLLEDEEWDEVPFADLITERRPHQREGNSVTDDMAEIQRVKTVLLRQTLDNLYWQNNQQPIVQEGVIQNPESVLNPKFGQPIRVGQGVDVRGAVGYTAVPFVARESFSMLGYLDQEATDRTGISDASSGMAPDALQNMTAKATALVEQAGIGQTELMVRTFAQGLKRVFKGLLGLVIKHQDRPRAVRLRGQWVTFDPRHWNAGMDATVNTGLGAGTRERDMLMIQMIQQLQEKLLMTLGPDNPYVSPDNLYNGIAKTVEAAGLKSPDLYFTKPTPEDIQKRMQATQPQQPDPGMQRLQMEAQLATEKTRMESETARRKLEMERELKLAEIQQNGALKRYQIDAELHLKREQNLAEMAGGTALTTAHIGGIPG</sequence>
<evidence type="ECO:0000313" key="2">
    <source>
        <dbReference type="Proteomes" id="UP000037425"/>
    </source>
</evidence>
<dbReference type="OrthoDB" id="5464900at2"/>
<name>A0A0L8BFZ6_ENSAD</name>
<dbReference type="PATRIC" id="fig|106592.7.peg.5304"/>
<proteinExistence type="predicted"/>
<evidence type="ECO:0000313" key="1">
    <source>
        <dbReference type="EMBL" id="KOF13597.1"/>
    </source>
</evidence>
<organism evidence="1 2">
    <name type="scientific">Ensifer adhaerens</name>
    <name type="common">Sinorhizobium morelense</name>
    <dbReference type="NCBI Taxonomy" id="106592"/>
    <lineage>
        <taxon>Bacteria</taxon>
        <taxon>Pseudomonadati</taxon>
        <taxon>Pseudomonadota</taxon>
        <taxon>Alphaproteobacteria</taxon>
        <taxon>Hyphomicrobiales</taxon>
        <taxon>Rhizobiaceae</taxon>
        <taxon>Sinorhizobium/Ensifer group</taxon>
        <taxon>Ensifer</taxon>
    </lineage>
</organism>